<proteinExistence type="predicted"/>
<dbReference type="KEGG" id="xop:PXO_03439"/>
<dbReference type="EMBL" id="CP000967">
    <property type="protein sequence ID" value="ACD56708.1"/>
    <property type="molecule type" value="Genomic_DNA"/>
</dbReference>
<name>A0A0K0GF49_XANOP</name>
<gene>
    <name evidence="1" type="ordered locus">PXO_03439</name>
</gene>
<evidence type="ECO:0000313" key="2">
    <source>
        <dbReference type="Proteomes" id="UP000001740"/>
    </source>
</evidence>
<organism evidence="1 2">
    <name type="scientific">Xanthomonas oryzae pv. oryzae (strain PXO99A)</name>
    <dbReference type="NCBI Taxonomy" id="360094"/>
    <lineage>
        <taxon>Bacteria</taxon>
        <taxon>Pseudomonadati</taxon>
        <taxon>Pseudomonadota</taxon>
        <taxon>Gammaproteobacteria</taxon>
        <taxon>Lysobacterales</taxon>
        <taxon>Lysobacteraceae</taxon>
        <taxon>Xanthomonas</taxon>
    </lineage>
</organism>
<accession>A0A0K0GF49</accession>
<sequence>MHTLEAAEDGFQRALRFAAREFAQDRPIKDLFAIQSRIIEHLRLVLNDPGHSVVPEVPTDAAPMHRLFHTEIAQLSQMWATRPPNATREENLKRRCIACAIDARPAMELLHDAQALRERVSLGMFNGEAPTCVDTAVSLEQLEREFAALSLSRRYQGSTWGAHARVPRAPWTRCMPRRCRPAICCRRWTACICSTTAKRSKNCASANAPPFQQAPGAAASAVRSTALTRC</sequence>
<evidence type="ECO:0000313" key="1">
    <source>
        <dbReference type="EMBL" id="ACD56708.1"/>
    </source>
</evidence>
<dbReference type="Proteomes" id="UP000001740">
    <property type="component" value="Chromosome"/>
</dbReference>
<protein>
    <submittedName>
        <fullName evidence="1">Uncharacterized protein</fullName>
    </submittedName>
</protein>
<reference evidence="1 2" key="1">
    <citation type="journal article" date="2008" name="BMC Genomics">
        <title>Genome sequence and rapid evolution of the rice pathogen Xanthomonas oryzae pv. oryzae PXO99A.</title>
        <authorList>
            <person name="Salzberg S.L."/>
            <person name="Sommer D.D."/>
            <person name="Schatz M.C."/>
            <person name="Phillippy A.M."/>
            <person name="Rabinowicz P.D."/>
            <person name="Tsuge S."/>
            <person name="Furutani A."/>
            <person name="Ochiai H."/>
            <person name="Delcher A.L."/>
            <person name="Kelley D."/>
            <person name="Madupu R."/>
            <person name="Puiu D."/>
            <person name="Radune D."/>
            <person name="Shumway M."/>
            <person name="Trapnell C."/>
            <person name="Aparna G."/>
            <person name="Jha G."/>
            <person name="Pandey A."/>
            <person name="Patil P.B."/>
            <person name="Ishihara H."/>
            <person name="Meyer D.F."/>
            <person name="Szurek B."/>
            <person name="Verdier V."/>
            <person name="Koebnik R."/>
            <person name="Dow J.M."/>
            <person name="Ryan R.P."/>
            <person name="Hirata H."/>
            <person name="Tsuyumu S."/>
            <person name="Won Lee S."/>
            <person name="Seo Y.S."/>
            <person name="Sriariyanum M."/>
            <person name="Ronald P.C."/>
            <person name="Sonti R.V."/>
            <person name="Van Sluys M.A."/>
            <person name="Leach J.E."/>
            <person name="White F.F."/>
            <person name="Bogdanove A.J."/>
        </authorList>
    </citation>
    <scope>NUCLEOTIDE SEQUENCE [LARGE SCALE GENOMIC DNA]</scope>
    <source>
        <strain evidence="1 2">PXO99A</strain>
    </source>
</reference>
<dbReference type="HOGENOM" id="CLU_1204396_0_0_6"/>
<dbReference type="eggNOG" id="COG0501">
    <property type="taxonomic scope" value="Bacteria"/>
</dbReference>
<dbReference type="AlphaFoldDB" id="A0A0K0GF49"/>